<keyword evidence="1" id="KW-0732">Signal</keyword>
<gene>
    <name evidence="2" type="ORF">DHEL01_v208082</name>
</gene>
<dbReference type="EMBL" id="MAVT02000781">
    <property type="protein sequence ID" value="POS73527.1"/>
    <property type="molecule type" value="Genomic_DNA"/>
</dbReference>
<dbReference type="Proteomes" id="UP000094444">
    <property type="component" value="Unassembled WGS sequence"/>
</dbReference>
<proteinExistence type="predicted"/>
<feature type="signal peptide" evidence="1">
    <location>
        <begin position="1"/>
        <end position="22"/>
    </location>
</feature>
<sequence length="159" mass="17424">MTSKLSIIVFMALAALLALAMGDDSIDPTIWTDKSVDEYGCFREGELWKDLGTNESIYAAYDEQWCKYRVMMWSVDSTDNLCVRYDPIQHAFKVKWVIAKVPDGQTEGFVSHDVCICFLDQVLNLCAKGGTLDLMCGPGTDGGGAVVTADPQSAVNCYG</sequence>
<evidence type="ECO:0000256" key="1">
    <source>
        <dbReference type="SAM" id="SignalP"/>
    </source>
</evidence>
<organism evidence="2 3">
    <name type="scientific">Diaporthe helianthi</name>
    <dbReference type="NCBI Taxonomy" id="158607"/>
    <lineage>
        <taxon>Eukaryota</taxon>
        <taxon>Fungi</taxon>
        <taxon>Dikarya</taxon>
        <taxon>Ascomycota</taxon>
        <taxon>Pezizomycotina</taxon>
        <taxon>Sordariomycetes</taxon>
        <taxon>Sordariomycetidae</taxon>
        <taxon>Diaporthales</taxon>
        <taxon>Diaporthaceae</taxon>
        <taxon>Diaporthe</taxon>
    </lineage>
</organism>
<reference evidence="2" key="1">
    <citation type="submission" date="2017-09" db="EMBL/GenBank/DDBJ databases">
        <title>Polyketide synthases of a Diaporthe helianthi virulent isolate.</title>
        <authorList>
            <person name="Baroncelli R."/>
        </authorList>
    </citation>
    <scope>NUCLEOTIDE SEQUENCE [LARGE SCALE GENOMIC DNA]</scope>
    <source>
        <strain evidence="2">7/96</strain>
    </source>
</reference>
<comment type="caution">
    <text evidence="2">The sequence shown here is derived from an EMBL/GenBank/DDBJ whole genome shotgun (WGS) entry which is preliminary data.</text>
</comment>
<evidence type="ECO:0008006" key="4">
    <source>
        <dbReference type="Google" id="ProtNLM"/>
    </source>
</evidence>
<evidence type="ECO:0000313" key="3">
    <source>
        <dbReference type="Proteomes" id="UP000094444"/>
    </source>
</evidence>
<evidence type="ECO:0000313" key="2">
    <source>
        <dbReference type="EMBL" id="POS73527.1"/>
    </source>
</evidence>
<protein>
    <recommendedName>
        <fullName evidence="4">Ecp2 effector protein domain-containing protein</fullName>
    </recommendedName>
</protein>
<feature type="chain" id="PRO_5015146331" description="Ecp2 effector protein domain-containing protein" evidence="1">
    <location>
        <begin position="23"/>
        <end position="159"/>
    </location>
</feature>
<name>A0A2P5HTD9_DIAHE</name>
<dbReference type="InParanoid" id="A0A2P5HTD9"/>
<dbReference type="AlphaFoldDB" id="A0A2P5HTD9"/>
<dbReference type="OrthoDB" id="5224438at2759"/>
<accession>A0A2P5HTD9</accession>
<keyword evidence="3" id="KW-1185">Reference proteome</keyword>